<dbReference type="NCBIfam" id="NF033644">
    <property type="entry name" value="antiterm_UpxY"/>
    <property type="match status" value="1"/>
</dbReference>
<dbReference type="Pfam" id="PF02357">
    <property type="entry name" value="NusG"/>
    <property type="match status" value="1"/>
</dbReference>
<gene>
    <name evidence="5" type="ORF">EJB06_04630</name>
</gene>
<evidence type="ECO:0000313" key="5">
    <source>
        <dbReference type="EMBL" id="RSZ60404.1"/>
    </source>
</evidence>
<dbReference type="PANTHER" id="PTHR30265:SF4">
    <property type="entry name" value="KOW MOTIF FAMILY PROTEIN, EXPRESSED"/>
    <property type="match status" value="1"/>
</dbReference>
<name>A0A430HSE5_9BURK</name>
<comment type="caution">
    <text evidence="5">The sequence shown here is derived from an EMBL/GenBank/DDBJ whole genome shotgun (WGS) entry which is preliminary data.</text>
</comment>
<evidence type="ECO:0000259" key="4">
    <source>
        <dbReference type="Pfam" id="PF02357"/>
    </source>
</evidence>
<keyword evidence="2" id="KW-0805">Transcription regulation</keyword>
<dbReference type="InterPro" id="IPR043425">
    <property type="entry name" value="NusG-like"/>
</dbReference>
<accession>A0A430HSE5</accession>
<sequence length="167" mass="18671">MNDDRVDPWLVLRTKSRHESVVESFLQQKRITSYLPKCKVVRSAKGRSKVVELPLFPGYVFVRPTEAQYDSMRYIRGSCGLVLADNRPARMPEKDLESVKILVDSGVSLMVDPELTAGKRVRIVAGPLAGMEGELVSVKSQDLLVVNIDMLNSSVRVDIDRDAIDVL</sequence>
<dbReference type="PANTHER" id="PTHR30265">
    <property type="entry name" value="RHO-INTERACTING TRANSCRIPTION TERMINATION FACTOR NUSG"/>
    <property type="match status" value="1"/>
</dbReference>
<dbReference type="GO" id="GO:0006354">
    <property type="term" value="P:DNA-templated transcription elongation"/>
    <property type="evidence" value="ECO:0007669"/>
    <property type="project" value="InterPro"/>
</dbReference>
<dbReference type="SUPFAM" id="SSF82679">
    <property type="entry name" value="N-utilization substance G protein NusG, N-terminal domain"/>
    <property type="match status" value="1"/>
</dbReference>
<evidence type="ECO:0000256" key="3">
    <source>
        <dbReference type="ARBA" id="ARBA00023163"/>
    </source>
</evidence>
<dbReference type="CDD" id="cd09895">
    <property type="entry name" value="NGN_SP_UpxY"/>
    <property type="match status" value="1"/>
</dbReference>
<dbReference type="EMBL" id="RXLQ01000002">
    <property type="protein sequence ID" value="RSZ60404.1"/>
    <property type="molecule type" value="Genomic_DNA"/>
</dbReference>
<protein>
    <submittedName>
        <fullName evidence="5">UpxY family transcription antiterminator</fullName>
    </submittedName>
</protein>
<dbReference type="OrthoDB" id="9790639at2"/>
<dbReference type="SUPFAM" id="SSF50104">
    <property type="entry name" value="Translation proteins SH3-like domain"/>
    <property type="match status" value="1"/>
</dbReference>
<reference evidence="5 6" key="1">
    <citation type="submission" date="2018-12" db="EMBL/GenBank/DDBJ databases">
        <authorList>
            <person name="Yang E."/>
        </authorList>
    </citation>
    <scope>NUCLEOTIDE SEQUENCE [LARGE SCALE GENOMIC DNA]</scope>
    <source>
        <strain evidence="5 6">SOD</strain>
    </source>
</reference>
<keyword evidence="6" id="KW-1185">Reference proteome</keyword>
<dbReference type="AlphaFoldDB" id="A0A430HSE5"/>
<dbReference type="Proteomes" id="UP000278085">
    <property type="component" value="Unassembled WGS sequence"/>
</dbReference>
<evidence type="ECO:0000256" key="1">
    <source>
        <dbReference type="ARBA" id="ARBA00022814"/>
    </source>
</evidence>
<dbReference type="InterPro" id="IPR036735">
    <property type="entry name" value="NGN_dom_sf"/>
</dbReference>
<feature type="domain" description="NusG-like N-terminal" evidence="4">
    <location>
        <begin position="9"/>
        <end position="98"/>
    </location>
</feature>
<keyword evidence="1" id="KW-0889">Transcription antitermination</keyword>
<dbReference type="InterPro" id="IPR006645">
    <property type="entry name" value="NGN-like_dom"/>
</dbReference>
<organism evidence="5 6">
    <name type="scientific">Massilia atriviolacea</name>
    <dbReference type="NCBI Taxonomy" id="2495579"/>
    <lineage>
        <taxon>Bacteria</taxon>
        <taxon>Pseudomonadati</taxon>
        <taxon>Pseudomonadota</taxon>
        <taxon>Betaproteobacteria</taxon>
        <taxon>Burkholderiales</taxon>
        <taxon>Oxalobacteraceae</taxon>
        <taxon>Telluria group</taxon>
        <taxon>Massilia</taxon>
    </lineage>
</organism>
<evidence type="ECO:0000256" key="2">
    <source>
        <dbReference type="ARBA" id="ARBA00023015"/>
    </source>
</evidence>
<dbReference type="Gene3D" id="3.30.70.940">
    <property type="entry name" value="NusG, N-terminal domain"/>
    <property type="match status" value="1"/>
</dbReference>
<keyword evidence="3" id="KW-0804">Transcription</keyword>
<dbReference type="InterPro" id="IPR008991">
    <property type="entry name" value="Translation_prot_SH3-like_sf"/>
</dbReference>
<dbReference type="CDD" id="cd06091">
    <property type="entry name" value="KOW_NusG"/>
    <property type="match status" value="1"/>
</dbReference>
<proteinExistence type="predicted"/>
<dbReference type="RefSeq" id="WP_126072815.1">
    <property type="nucleotide sequence ID" value="NZ_CP051166.1"/>
</dbReference>
<dbReference type="GO" id="GO:0031564">
    <property type="term" value="P:transcription antitermination"/>
    <property type="evidence" value="ECO:0007669"/>
    <property type="project" value="UniProtKB-KW"/>
</dbReference>
<evidence type="ECO:0000313" key="6">
    <source>
        <dbReference type="Proteomes" id="UP000278085"/>
    </source>
</evidence>